<sequence length="177" mass="20852">MNNQHFQQSPPEATDEGEVEMAEVATEEGVELTAEEELRKKIDDTCKKIGQQFTFLKDIEDTIGKEYVSKLSSTYEGVYCQTHDFLEDFAIFKDLKEKMPTLPQRNQHRLRETNEWRDFAKKQFKVVSVFLKDTFYNDFDTFYDDFAMLVGYEKSVEILSALRTFLKDLFFLLNFVS</sequence>
<protein>
    <submittedName>
        <fullName evidence="3">BART domain-containing protein</fullName>
    </submittedName>
</protein>
<proteinExistence type="predicted"/>
<accession>A0A915M5E2</accession>
<organism evidence="2 3">
    <name type="scientific">Meloidogyne javanica</name>
    <name type="common">Root-knot nematode worm</name>
    <dbReference type="NCBI Taxonomy" id="6303"/>
    <lineage>
        <taxon>Eukaryota</taxon>
        <taxon>Metazoa</taxon>
        <taxon>Ecdysozoa</taxon>
        <taxon>Nematoda</taxon>
        <taxon>Chromadorea</taxon>
        <taxon>Rhabditida</taxon>
        <taxon>Tylenchina</taxon>
        <taxon>Tylenchomorpha</taxon>
        <taxon>Tylenchoidea</taxon>
        <taxon>Meloidogynidae</taxon>
        <taxon>Meloidogyninae</taxon>
        <taxon>Meloidogyne</taxon>
        <taxon>Meloidogyne incognita group</taxon>
    </lineage>
</organism>
<feature type="compositionally biased region" description="Acidic residues" evidence="1">
    <location>
        <begin position="13"/>
        <end position="30"/>
    </location>
</feature>
<feature type="region of interest" description="Disordered" evidence="1">
    <location>
        <begin position="1"/>
        <end position="30"/>
    </location>
</feature>
<dbReference type="WBParaSite" id="scaffold310_cov170.g752">
    <property type="protein sequence ID" value="scaffold310_cov170.g752"/>
    <property type="gene ID" value="scaffold310_cov170.g752"/>
</dbReference>
<reference evidence="3" key="1">
    <citation type="submission" date="2022-11" db="UniProtKB">
        <authorList>
            <consortium name="WormBaseParasite"/>
        </authorList>
    </citation>
    <scope>IDENTIFICATION</scope>
</reference>
<name>A0A915M5E2_MELJA</name>
<evidence type="ECO:0000256" key="1">
    <source>
        <dbReference type="SAM" id="MobiDB-lite"/>
    </source>
</evidence>
<feature type="compositionally biased region" description="Polar residues" evidence="1">
    <location>
        <begin position="1"/>
        <end position="11"/>
    </location>
</feature>
<dbReference type="AlphaFoldDB" id="A0A915M5E2"/>
<dbReference type="Proteomes" id="UP000887561">
    <property type="component" value="Unplaced"/>
</dbReference>
<keyword evidence="2" id="KW-1185">Reference proteome</keyword>
<evidence type="ECO:0000313" key="3">
    <source>
        <dbReference type="WBParaSite" id="scaffold310_cov170.g752"/>
    </source>
</evidence>
<evidence type="ECO:0000313" key="2">
    <source>
        <dbReference type="Proteomes" id="UP000887561"/>
    </source>
</evidence>